<comment type="caution">
    <text evidence="1">The sequence shown here is derived from an EMBL/GenBank/DDBJ whole genome shotgun (WGS) entry which is preliminary data.</text>
</comment>
<proteinExistence type="predicted"/>
<dbReference type="Proteomes" id="UP001159363">
    <property type="component" value="Chromosome 3"/>
</dbReference>
<reference evidence="1 2" key="1">
    <citation type="submission" date="2023-02" db="EMBL/GenBank/DDBJ databases">
        <title>LHISI_Scaffold_Assembly.</title>
        <authorList>
            <person name="Stuart O.P."/>
            <person name="Cleave R."/>
            <person name="Magrath M.J.L."/>
            <person name="Mikheyev A.S."/>
        </authorList>
    </citation>
    <scope>NUCLEOTIDE SEQUENCE [LARGE SCALE GENOMIC DNA]</scope>
    <source>
        <strain evidence="1">Daus_M_001</strain>
        <tissue evidence="1">Leg muscle</tissue>
    </source>
</reference>
<evidence type="ECO:0000313" key="2">
    <source>
        <dbReference type="Proteomes" id="UP001159363"/>
    </source>
</evidence>
<dbReference type="EMBL" id="JARBHB010000003">
    <property type="protein sequence ID" value="KAJ8890619.1"/>
    <property type="molecule type" value="Genomic_DNA"/>
</dbReference>
<sequence length="82" mass="9553">MQLNKGFEETMVDAKETAETLDIEPKFAAELPVCPRKIKSQFDYESHDESTVNVDPKMAFKRNFFFYTLDHTIMSLDKDLTN</sequence>
<accession>A0ABQ9I2U7</accession>
<protein>
    <submittedName>
        <fullName evidence="1">Uncharacterized protein</fullName>
    </submittedName>
</protein>
<name>A0ABQ9I2U7_9NEOP</name>
<keyword evidence="2" id="KW-1185">Reference proteome</keyword>
<organism evidence="1 2">
    <name type="scientific">Dryococelus australis</name>
    <dbReference type="NCBI Taxonomy" id="614101"/>
    <lineage>
        <taxon>Eukaryota</taxon>
        <taxon>Metazoa</taxon>
        <taxon>Ecdysozoa</taxon>
        <taxon>Arthropoda</taxon>
        <taxon>Hexapoda</taxon>
        <taxon>Insecta</taxon>
        <taxon>Pterygota</taxon>
        <taxon>Neoptera</taxon>
        <taxon>Polyneoptera</taxon>
        <taxon>Phasmatodea</taxon>
        <taxon>Verophasmatodea</taxon>
        <taxon>Anareolatae</taxon>
        <taxon>Phasmatidae</taxon>
        <taxon>Eurycanthinae</taxon>
        <taxon>Dryococelus</taxon>
    </lineage>
</organism>
<evidence type="ECO:0000313" key="1">
    <source>
        <dbReference type="EMBL" id="KAJ8890619.1"/>
    </source>
</evidence>
<gene>
    <name evidence="1" type="ORF">PR048_010128</name>
</gene>